<organism evidence="1 2">
    <name type="scientific">Steinernema hermaphroditum</name>
    <dbReference type="NCBI Taxonomy" id="289476"/>
    <lineage>
        <taxon>Eukaryota</taxon>
        <taxon>Metazoa</taxon>
        <taxon>Ecdysozoa</taxon>
        <taxon>Nematoda</taxon>
        <taxon>Chromadorea</taxon>
        <taxon>Rhabditida</taxon>
        <taxon>Tylenchina</taxon>
        <taxon>Panagrolaimomorpha</taxon>
        <taxon>Strongyloidoidea</taxon>
        <taxon>Steinernematidae</taxon>
        <taxon>Steinernema</taxon>
    </lineage>
</organism>
<proteinExistence type="predicted"/>
<sequence>MVIFDFQDIRNVFSSRAGATFCEWVNAYQRPVEAHHRKQLASKRSTVFAIVPVASQFICWIPSAKITFCFYYSAHSN</sequence>
<dbReference type="AlphaFoldDB" id="A0AA39I6D2"/>
<name>A0AA39I6D2_9BILA</name>
<reference evidence="1" key="1">
    <citation type="submission" date="2023-06" db="EMBL/GenBank/DDBJ databases">
        <title>Genomic analysis of the entomopathogenic nematode Steinernema hermaphroditum.</title>
        <authorList>
            <person name="Schwarz E.M."/>
            <person name="Heppert J.K."/>
            <person name="Baniya A."/>
            <person name="Schwartz H.T."/>
            <person name="Tan C.-H."/>
            <person name="Antoshechkin I."/>
            <person name="Sternberg P.W."/>
            <person name="Goodrich-Blair H."/>
            <person name="Dillman A.R."/>
        </authorList>
    </citation>
    <scope>NUCLEOTIDE SEQUENCE</scope>
    <source>
        <strain evidence="1">PS9179</strain>
        <tissue evidence="1">Whole animal</tissue>
    </source>
</reference>
<evidence type="ECO:0000313" key="1">
    <source>
        <dbReference type="EMBL" id="KAK0417569.1"/>
    </source>
</evidence>
<comment type="caution">
    <text evidence="1">The sequence shown here is derived from an EMBL/GenBank/DDBJ whole genome shotgun (WGS) entry which is preliminary data.</text>
</comment>
<gene>
    <name evidence="1" type="ORF">QR680_013085</name>
</gene>
<accession>A0AA39I6D2</accession>
<protein>
    <submittedName>
        <fullName evidence="1">Uncharacterized protein</fullName>
    </submittedName>
</protein>
<evidence type="ECO:0000313" key="2">
    <source>
        <dbReference type="Proteomes" id="UP001175271"/>
    </source>
</evidence>
<dbReference type="Proteomes" id="UP001175271">
    <property type="component" value="Unassembled WGS sequence"/>
</dbReference>
<dbReference type="EMBL" id="JAUCMV010000002">
    <property type="protein sequence ID" value="KAK0417569.1"/>
    <property type="molecule type" value="Genomic_DNA"/>
</dbReference>
<keyword evidence="2" id="KW-1185">Reference proteome</keyword>